<evidence type="ECO:0000259" key="2">
    <source>
        <dbReference type="PROSITE" id="PS51898"/>
    </source>
</evidence>
<accession>A0A1I7N964</accession>
<protein>
    <submittedName>
        <fullName evidence="3">Site-specific recombinase XerD</fullName>
    </submittedName>
</protein>
<dbReference type="Pfam" id="PF00589">
    <property type="entry name" value="Phage_integrase"/>
    <property type="match status" value="1"/>
</dbReference>
<sequence>MIKPHKRAGIYYLVRRVPKDFAHLDTRGIVRLSTEIAVADDPRGVRAGQRVQALNVELEAYWRGLRDGQSAEARMRFEAARKRALAIGVTYETINDLLAGKIEDLVERVELLVDRKALESELDVAAVLGGEPKVSIMLSNLVSEYEEMKKAELALKSPNQRRKWKNPRLLAINNFIEVVGDKAIDRLTRSDALRFRTWWLDRIVEEDLDIGTANKNLGILSRMYRDYNKLHQMGLPPIFAEIAIEGEMDKQRAAFKPEYVEKQILAPGVLDDLNEQARAVLWIVAETGLRISEACALDSTTISLDGDVPYVMVRPNGRQLKVQHTARDIPLVGVALDAAKAFPNGFSRYHDKPDSCSALVNKYLGHRNLLPTDDHSFYSLRHTFEDRLTAVDAPEKIIAVLMGHKHQRPKYGEGPSLEQKQRWLQSIVYKPAKHAG</sequence>
<dbReference type="SUPFAM" id="SSF56349">
    <property type="entry name" value="DNA breaking-rejoining enzymes"/>
    <property type="match status" value="1"/>
</dbReference>
<gene>
    <name evidence="3" type="ORF">SAMN05216456_1269</name>
</gene>
<name>A0A1I7N964_9HYPH</name>
<reference evidence="3 4" key="1">
    <citation type="submission" date="2016-10" db="EMBL/GenBank/DDBJ databases">
        <authorList>
            <person name="de Groot N.N."/>
        </authorList>
    </citation>
    <scope>NUCLEOTIDE SEQUENCE [LARGE SCALE GENOMIC DNA]</scope>
    <source>
        <strain evidence="3 4">IPL20</strain>
    </source>
</reference>
<dbReference type="Proteomes" id="UP000199074">
    <property type="component" value="Unassembled WGS sequence"/>
</dbReference>
<dbReference type="EMBL" id="FPCK01000001">
    <property type="protein sequence ID" value="SFV31210.1"/>
    <property type="molecule type" value="Genomic_DNA"/>
</dbReference>
<keyword evidence="4" id="KW-1185">Reference proteome</keyword>
<dbReference type="Gene3D" id="1.10.443.10">
    <property type="entry name" value="Intergrase catalytic core"/>
    <property type="match status" value="1"/>
</dbReference>
<proteinExistence type="predicted"/>
<dbReference type="GO" id="GO:0006310">
    <property type="term" value="P:DNA recombination"/>
    <property type="evidence" value="ECO:0007669"/>
    <property type="project" value="UniProtKB-KW"/>
</dbReference>
<feature type="domain" description="Tyr recombinase" evidence="2">
    <location>
        <begin position="250"/>
        <end position="424"/>
    </location>
</feature>
<dbReference type="InterPro" id="IPR011010">
    <property type="entry name" value="DNA_brk_join_enz"/>
</dbReference>
<organism evidence="3 4">
    <name type="scientific">Devosia crocina</name>
    <dbReference type="NCBI Taxonomy" id="429728"/>
    <lineage>
        <taxon>Bacteria</taxon>
        <taxon>Pseudomonadati</taxon>
        <taxon>Pseudomonadota</taxon>
        <taxon>Alphaproteobacteria</taxon>
        <taxon>Hyphomicrobiales</taxon>
        <taxon>Devosiaceae</taxon>
        <taxon>Devosia</taxon>
    </lineage>
</organism>
<evidence type="ECO:0000256" key="1">
    <source>
        <dbReference type="ARBA" id="ARBA00023172"/>
    </source>
</evidence>
<dbReference type="PROSITE" id="PS51898">
    <property type="entry name" value="TYR_RECOMBINASE"/>
    <property type="match status" value="1"/>
</dbReference>
<dbReference type="GO" id="GO:0003677">
    <property type="term" value="F:DNA binding"/>
    <property type="evidence" value="ECO:0007669"/>
    <property type="project" value="InterPro"/>
</dbReference>
<dbReference type="STRING" id="429728.SAMN05216456_1269"/>
<dbReference type="GO" id="GO:0015074">
    <property type="term" value="P:DNA integration"/>
    <property type="evidence" value="ECO:0007669"/>
    <property type="project" value="InterPro"/>
</dbReference>
<dbReference type="InterPro" id="IPR002104">
    <property type="entry name" value="Integrase_catalytic"/>
</dbReference>
<evidence type="ECO:0000313" key="4">
    <source>
        <dbReference type="Proteomes" id="UP000199074"/>
    </source>
</evidence>
<keyword evidence="1" id="KW-0233">DNA recombination</keyword>
<dbReference type="AlphaFoldDB" id="A0A1I7N964"/>
<dbReference type="InterPro" id="IPR013762">
    <property type="entry name" value="Integrase-like_cat_sf"/>
</dbReference>
<evidence type="ECO:0000313" key="3">
    <source>
        <dbReference type="EMBL" id="SFV31210.1"/>
    </source>
</evidence>